<keyword evidence="1" id="KW-0472">Membrane</keyword>
<name>A0A974I4R9_XENLA</name>
<feature type="transmembrane region" description="Helical" evidence="1">
    <location>
        <begin position="12"/>
        <end position="28"/>
    </location>
</feature>
<sequence length="121" mass="13687">MISSPVNTASKICLQNLSGGFIIAYFSNYPTSLCLCQKNAYNPTCLLSLTAYVYSIYVLSGRTPFTSLCYLPFCPLLIMTQTFVQFIYIIIYYILYIIISLIHLPSSCIIHTILIFSTCTY</sequence>
<evidence type="ECO:0000256" key="1">
    <source>
        <dbReference type="SAM" id="Phobius"/>
    </source>
</evidence>
<dbReference type="Proteomes" id="UP000694892">
    <property type="component" value="Chromosome 1L"/>
</dbReference>
<proteinExistence type="predicted"/>
<keyword evidence="1" id="KW-1133">Transmembrane helix</keyword>
<gene>
    <name evidence="2" type="ORF">XELAEV_18007029mg</name>
</gene>
<feature type="transmembrane region" description="Helical" evidence="1">
    <location>
        <begin position="68"/>
        <end position="88"/>
    </location>
</feature>
<organism evidence="2 3">
    <name type="scientific">Xenopus laevis</name>
    <name type="common">African clawed frog</name>
    <dbReference type="NCBI Taxonomy" id="8355"/>
    <lineage>
        <taxon>Eukaryota</taxon>
        <taxon>Metazoa</taxon>
        <taxon>Chordata</taxon>
        <taxon>Craniata</taxon>
        <taxon>Vertebrata</taxon>
        <taxon>Euteleostomi</taxon>
        <taxon>Amphibia</taxon>
        <taxon>Batrachia</taxon>
        <taxon>Anura</taxon>
        <taxon>Pipoidea</taxon>
        <taxon>Pipidae</taxon>
        <taxon>Xenopodinae</taxon>
        <taxon>Xenopus</taxon>
        <taxon>Xenopus</taxon>
    </lineage>
</organism>
<dbReference type="AlphaFoldDB" id="A0A974I4R9"/>
<evidence type="ECO:0000313" key="2">
    <source>
        <dbReference type="EMBL" id="OCU01239.1"/>
    </source>
</evidence>
<evidence type="ECO:0000313" key="3">
    <source>
        <dbReference type="Proteomes" id="UP000694892"/>
    </source>
</evidence>
<feature type="transmembrane region" description="Helical" evidence="1">
    <location>
        <begin position="40"/>
        <end position="59"/>
    </location>
</feature>
<accession>A0A974I4R9</accession>
<protein>
    <submittedName>
        <fullName evidence="2">Uncharacterized protein</fullName>
    </submittedName>
</protein>
<feature type="transmembrane region" description="Helical" evidence="1">
    <location>
        <begin position="94"/>
        <end position="116"/>
    </location>
</feature>
<keyword evidence="1" id="KW-0812">Transmembrane</keyword>
<reference evidence="3" key="1">
    <citation type="journal article" date="2016" name="Nature">
        <title>Genome evolution in the allotetraploid frog Xenopus laevis.</title>
        <authorList>
            <person name="Session A.M."/>
            <person name="Uno Y."/>
            <person name="Kwon T."/>
            <person name="Chapman J.A."/>
            <person name="Toyoda A."/>
            <person name="Takahashi S."/>
            <person name="Fukui A."/>
            <person name="Hikosaka A."/>
            <person name="Suzuki A."/>
            <person name="Kondo M."/>
            <person name="van Heeringen S.J."/>
            <person name="Quigley I."/>
            <person name="Heinz S."/>
            <person name="Ogino H."/>
            <person name="Ochi H."/>
            <person name="Hellsten U."/>
            <person name="Lyons J.B."/>
            <person name="Simakov O."/>
            <person name="Putnam N."/>
            <person name="Stites J."/>
            <person name="Kuroki Y."/>
            <person name="Tanaka T."/>
            <person name="Michiue T."/>
            <person name="Watanabe M."/>
            <person name="Bogdanovic O."/>
            <person name="Lister R."/>
            <person name="Georgiou G."/>
            <person name="Paranjpe S.S."/>
            <person name="van Kruijsbergen I."/>
            <person name="Shu S."/>
            <person name="Carlson J."/>
            <person name="Kinoshita T."/>
            <person name="Ohta Y."/>
            <person name="Mawaribuchi S."/>
            <person name="Jenkins J."/>
            <person name="Grimwood J."/>
            <person name="Schmutz J."/>
            <person name="Mitros T."/>
            <person name="Mozaffari S.V."/>
            <person name="Suzuki Y."/>
            <person name="Haramoto Y."/>
            <person name="Yamamoto T.S."/>
            <person name="Takagi C."/>
            <person name="Heald R."/>
            <person name="Miller K."/>
            <person name="Haudenschild C."/>
            <person name="Kitzman J."/>
            <person name="Nakayama T."/>
            <person name="Izutsu Y."/>
            <person name="Robert J."/>
            <person name="Fortriede J."/>
            <person name="Burns K."/>
            <person name="Lotay V."/>
            <person name="Karimi K."/>
            <person name="Yasuoka Y."/>
            <person name="Dichmann D.S."/>
            <person name="Flajnik M.F."/>
            <person name="Houston D.W."/>
            <person name="Shendure J."/>
            <person name="DuPasquier L."/>
            <person name="Vize P.D."/>
            <person name="Zorn A.M."/>
            <person name="Ito M."/>
            <person name="Marcotte E.M."/>
            <person name="Wallingford J.B."/>
            <person name="Ito Y."/>
            <person name="Asashima M."/>
            <person name="Ueno N."/>
            <person name="Matsuda Y."/>
            <person name="Veenstra G.J."/>
            <person name="Fujiyama A."/>
            <person name="Harland R.M."/>
            <person name="Taira M."/>
            <person name="Rokhsar D.S."/>
        </authorList>
    </citation>
    <scope>NUCLEOTIDE SEQUENCE [LARGE SCALE GENOMIC DNA]</scope>
    <source>
        <strain evidence="3">J</strain>
    </source>
</reference>
<dbReference type="EMBL" id="CM004466">
    <property type="protein sequence ID" value="OCU01239.1"/>
    <property type="molecule type" value="Genomic_DNA"/>
</dbReference>